<organism evidence="2 3">
    <name type="scientific">Camelina sativa</name>
    <name type="common">False flax</name>
    <name type="synonym">Myagrum sativum</name>
    <dbReference type="NCBI Taxonomy" id="90675"/>
    <lineage>
        <taxon>Eukaryota</taxon>
        <taxon>Viridiplantae</taxon>
        <taxon>Streptophyta</taxon>
        <taxon>Embryophyta</taxon>
        <taxon>Tracheophyta</taxon>
        <taxon>Spermatophyta</taxon>
        <taxon>Magnoliopsida</taxon>
        <taxon>eudicotyledons</taxon>
        <taxon>Gunneridae</taxon>
        <taxon>Pentapetalae</taxon>
        <taxon>rosids</taxon>
        <taxon>malvids</taxon>
        <taxon>Brassicales</taxon>
        <taxon>Brassicaceae</taxon>
        <taxon>Camelineae</taxon>
        <taxon>Camelina</taxon>
    </lineage>
</organism>
<reference evidence="3" key="2">
    <citation type="submission" date="2025-08" db="UniProtKB">
        <authorList>
            <consortium name="RefSeq"/>
        </authorList>
    </citation>
    <scope>IDENTIFICATION</scope>
    <source>
        <tissue evidence="3">Leaf</tissue>
    </source>
</reference>
<dbReference type="RefSeq" id="XP_010474571.1">
    <property type="nucleotide sequence ID" value="XM_010476269.1"/>
</dbReference>
<dbReference type="PANTHER" id="PTHR24414">
    <property type="entry name" value="F-BOX/KELCH-REPEAT PROTEIN SKIP4"/>
    <property type="match status" value="1"/>
</dbReference>
<name>A0ABM0WQ60_CAMSA</name>
<evidence type="ECO:0000259" key="1">
    <source>
        <dbReference type="Pfam" id="PF00646"/>
    </source>
</evidence>
<dbReference type="PANTHER" id="PTHR24414:SF172">
    <property type="entry name" value="F-BOX DOMAIN-CONTAINING PROTEIN"/>
    <property type="match status" value="1"/>
</dbReference>
<dbReference type="GeneID" id="104754119"/>
<evidence type="ECO:0000313" key="2">
    <source>
        <dbReference type="Proteomes" id="UP000694864"/>
    </source>
</evidence>
<sequence length="124" mass="13812">MTGMPPQSKRRKMTTSWSSLPDAVAVSCMAPVSRLDHANLSLVSKRHRSLVLSHELCSARALIGCIEASFYVCLRISPDPNPRWFILLTRTRQLRPIPSNPNQAPESSSFVVVDWGLYMISGLC</sequence>
<dbReference type="InterPro" id="IPR001810">
    <property type="entry name" value="F-box_dom"/>
</dbReference>
<feature type="domain" description="F-box" evidence="1">
    <location>
        <begin position="17"/>
        <end position="56"/>
    </location>
</feature>
<dbReference type="Proteomes" id="UP000694864">
    <property type="component" value="Chromosome 16"/>
</dbReference>
<proteinExistence type="predicted"/>
<protein>
    <submittedName>
        <fullName evidence="3">F-box/kelch-repeat protein At4g39600</fullName>
    </submittedName>
</protein>
<dbReference type="Pfam" id="PF00646">
    <property type="entry name" value="F-box"/>
    <property type="match status" value="1"/>
</dbReference>
<evidence type="ECO:0000313" key="3">
    <source>
        <dbReference type="RefSeq" id="XP_010474571.1"/>
    </source>
</evidence>
<reference evidence="2" key="1">
    <citation type="journal article" date="2014" name="Nat. Commun.">
        <title>The emerging biofuel crop Camelina sativa retains a highly undifferentiated hexaploid genome structure.</title>
        <authorList>
            <person name="Kagale S."/>
            <person name="Koh C."/>
            <person name="Nixon J."/>
            <person name="Bollina V."/>
            <person name="Clarke W.E."/>
            <person name="Tuteja R."/>
            <person name="Spillane C."/>
            <person name="Robinson S.J."/>
            <person name="Links M.G."/>
            <person name="Clarke C."/>
            <person name="Higgins E.E."/>
            <person name="Huebert T."/>
            <person name="Sharpe A.G."/>
            <person name="Parkin I.A."/>
        </authorList>
    </citation>
    <scope>NUCLEOTIDE SEQUENCE [LARGE SCALE GENOMIC DNA]</scope>
    <source>
        <strain evidence="2">cv. DH55</strain>
    </source>
</reference>
<keyword evidence="2" id="KW-1185">Reference proteome</keyword>
<dbReference type="InterPro" id="IPR050354">
    <property type="entry name" value="F-box/kelch-repeat_ARATH"/>
</dbReference>
<gene>
    <name evidence="3" type="primary">LOC104754119</name>
</gene>
<accession>A0ABM0WQ60</accession>